<reference evidence="1" key="2">
    <citation type="submission" date="2025-08" db="UniProtKB">
        <authorList>
            <consortium name="Ensembl"/>
        </authorList>
    </citation>
    <scope>IDENTIFICATION</scope>
</reference>
<accession>A0A4W5LCX9</accession>
<organism evidence="1 2">
    <name type="scientific">Hucho hucho</name>
    <name type="common">huchen</name>
    <dbReference type="NCBI Taxonomy" id="62062"/>
    <lineage>
        <taxon>Eukaryota</taxon>
        <taxon>Metazoa</taxon>
        <taxon>Chordata</taxon>
        <taxon>Craniata</taxon>
        <taxon>Vertebrata</taxon>
        <taxon>Euteleostomi</taxon>
        <taxon>Actinopterygii</taxon>
        <taxon>Neopterygii</taxon>
        <taxon>Teleostei</taxon>
        <taxon>Protacanthopterygii</taxon>
        <taxon>Salmoniformes</taxon>
        <taxon>Salmonidae</taxon>
        <taxon>Salmoninae</taxon>
        <taxon>Hucho</taxon>
    </lineage>
</organism>
<evidence type="ECO:0000313" key="1">
    <source>
        <dbReference type="Ensembl" id="ENSHHUP00000023746.1"/>
    </source>
</evidence>
<proteinExistence type="predicted"/>
<dbReference type="Proteomes" id="UP000314982">
    <property type="component" value="Unassembled WGS sequence"/>
</dbReference>
<sequence length="83" mass="9551">MIAQARIFPRGSGEMMTRSPVKVTLSEGPHHVAMFKDSSREFDLGKEEDVSLTQHRRVRRSLTPWSHLFIGVFISVHSHRFTC</sequence>
<dbReference type="AlphaFoldDB" id="A0A4W5LCX9"/>
<dbReference type="Ensembl" id="ENSHHUT00000024641.1">
    <property type="protein sequence ID" value="ENSHHUP00000023746.1"/>
    <property type="gene ID" value="ENSHHUG00000014898.1"/>
</dbReference>
<reference evidence="2" key="1">
    <citation type="submission" date="2018-06" db="EMBL/GenBank/DDBJ databases">
        <title>Genome assembly of Danube salmon.</title>
        <authorList>
            <person name="Macqueen D.J."/>
            <person name="Gundappa M.K."/>
        </authorList>
    </citation>
    <scope>NUCLEOTIDE SEQUENCE [LARGE SCALE GENOMIC DNA]</scope>
</reference>
<name>A0A4W5LCX9_9TELE</name>
<dbReference type="STRING" id="62062.ENSHHUP00000023746"/>
<keyword evidence="2" id="KW-1185">Reference proteome</keyword>
<reference evidence="1" key="3">
    <citation type="submission" date="2025-09" db="UniProtKB">
        <authorList>
            <consortium name="Ensembl"/>
        </authorList>
    </citation>
    <scope>IDENTIFICATION</scope>
</reference>
<protein>
    <submittedName>
        <fullName evidence="1">Uncharacterized protein</fullName>
    </submittedName>
</protein>
<evidence type="ECO:0000313" key="2">
    <source>
        <dbReference type="Proteomes" id="UP000314982"/>
    </source>
</evidence>